<feature type="domain" description="PLD phosphodiesterase" evidence="8">
    <location>
        <begin position="86"/>
        <end position="113"/>
    </location>
</feature>
<dbReference type="OrthoDB" id="14911at2759"/>
<dbReference type="PANTHER" id="PTHR18896:SF76">
    <property type="entry name" value="PHOSPHOLIPASE"/>
    <property type="match status" value="1"/>
</dbReference>
<keyword evidence="4" id="KW-0378">Hydrolase</keyword>
<dbReference type="EMBL" id="KB007974">
    <property type="protein sequence ID" value="ELR17637.1"/>
    <property type="molecule type" value="Genomic_DNA"/>
</dbReference>
<dbReference type="VEuPathDB" id="AmoebaDB:ACA1_064210"/>
<comment type="catalytic activity">
    <reaction evidence="1">
        <text>a 1,2-diacyl-sn-glycero-3-phosphocholine + H2O = a 1,2-diacyl-sn-glycero-3-phosphate + choline + H(+)</text>
        <dbReference type="Rhea" id="RHEA:14445"/>
        <dbReference type="ChEBI" id="CHEBI:15354"/>
        <dbReference type="ChEBI" id="CHEBI:15377"/>
        <dbReference type="ChEBI" id="CHEBI:15378"/>
        <dbReference type="ChEBI" id="CHEBI:57643"/>
        <dbReference type="ChEBI" id="CHEBI:58608"/>
        <dbReference type="EC" id="3.1.4.4"/>
    </reaction>
</comment>
<protein>
    <recommendedName>
        <fullName evidence="2">phospholipase D</fullName>
        <ecNumber evidence="2">3.1.4.4</ecNumber>
    </recommendedName>
</protein>
<dbReference type="InterPro" id="IPR025202">
    <property type="entry name" value="PLD-like_dom"/>
</dbReference>
<dbReference type="PROSITE" id="PS50035">
    <property type="entry name" value="PLD"/>
    <property type="match status" value="2"/>
</dbReference>
<evidence type="ECO:0000256" key="4">
    <source>
        <dbReference type="ARBA" id="ARBA00022801"/>
    </source>
</evidence>
<dbReference type="GeneID" id="14918305"/>
<reference evidence="9 10" key="1">
    <citation type="journal article" date="2013" name="Genome Biol.">
        <title>Genome of Acanthamoeba castellanii highlights extensive lateral gene transfer and early evolution of tyrosine kinase signaling.</title>
        <authorList>
            <person name="Clarke M."/>
            <person name="Lohan A.J."/>
            <person name="Liu B."/>
            <person name="Lagkouvardos I."/>
            <person name="Roy S."/>
            <person name="Zafar N."/>
            <person name="Bertelli C."/>
            <person name="Schilde C."/>
            <person name="Kianianmomeni A."/>
            <person name="Burglin T.R."/>
            <person name="Frech C."/>
            <person name="Turcotte B."/>
            <person name="Kopec K.O."/>
            <person name="Synnott J.M."/>
            <person name="Choo C."/>
            <person name="Paponov I."/>
            <person name="Finkler A."/>
            <person name="Soon Heng Tan C."/>
            <person name="Hutchins A.P."/>
            <person name="Weinmeier T."/>
            <person name="Rattei T."/>
            <person name="Chu J.S."/>
            <person name="Gimenez G."/>
            <person name="Irimia M."/>
            <person name="Rigden D.J."/>
            <person name="Fitzpatrick D.A."/>
            <person name="Lorenzo-Morales J."/>
            <person name="Bateman A."/>
            <person name="Chiu C.H."/>
            <person name="Tang P."/>
            <person name="Hegemann P."/>
            <person name="Fromm H."/>
            <person name="Raoult D."/>
            <person name="Greub G."/>
            <person name="Miranda-Saavedra D."/>
            <person name="Chen N."/>
            <person name="Nash P."/>
            <person name="Ginger M.L."/>
            <person name="Horn M."/>
            <person name="Schaap P."/>
            <person name="Caler L."/>
            <person name="Loftus B."/>
        </authorList>
    </citation>
    <scope>NUCLEOTIDE SEQUENCE [LARGE SCALE GENOMIC DNA]</scope>
    <source>
        <strain evidence="9 10">Neff</strain>
    </source>
</reference>
<keyword evidence="5" id="KW-0442">Lipid degradation</keyword>
<evidence type="ECO:0000256" key="3">
    <source>
        <dbReference type="ARBA" id="ARBA00022737"/>
    </source>
</evidence>
<feature type="region of interest" description="Disordered" evidence="7">
    <location>
        <begin position="209"/>
        <end position="234"/>
    </location>
</feature>
<keyword evidence="10" id="KW-1185">Reference proteome</keyword>
<dbReference type="Pfam" id="PF00614">
    <property type="entry name" value="PLDc"/>
    <property type="match status" value="1"/>
</dbReference>
<evidence type="ECO:0000256" key="7">
    <source>
        <dbReference type="SAM" id="MobiDB-lite"/>
    </source>
</evidence>
<evidence type="ECO:0000313" key="9">
    <source>
        <dbReference type="EMBL" id="ELR17637.1"/>
    </source>
</evidence>
<dbReference type="Proteomes" id="UP000011083">
    <property type="component" value="Unassembled WGS sequence"/>
</dbReference>
<keyword evidence="6" id="KW-0443">Lipid metabolism</keyword>
<evidence type="ECO:0000259" key="8">
    <source>
        <dbReference type="PROSITE" id="PS50035"/>
    </source>
</evidence>
<gene>
    <name evidence="9" type="ORF">ACA1_064210</name>
</gene>
<proteinExistence type="predicted"/>
<sequence>MHRSGLTRASGGRESRYFAPGLYLRRGAQLDPAHRVDNLLKAYVYIIAWNAPQFAGFALESRYVTDYMNAMHPNIHAIRHPNFTPITWSHHQKFVVVDEEVAFVGGVDLCYNRYDDSRYLLADHDSSVFPGRRECRDYGNLNFAGEANGKPTEHVLDRSTTPRMPWHDIHMMVDGPAARDVAWNFIERWNHALRNGSGAQLKKPLHMLPHHRDEGATSPAASPSPPGSGSGSRLTSFVNAHSPFSFHSTSPVPSLRASSSPLSSLRFSASSSSPPAERAAEVLPVRKHVEALMAAGRDDTATNCRCQVIRSAYLTAIKRAKHFIYIENQYFISSINRIRPKNRIADALYQRLRIAMKNDEDFRVVVVLPVFPAGDLLSATTRYIIKYVYKAVSRQKNSIIEKLEEEFPDKRTSDYISFYSLRTWGRLQPEGGPVTEQVYIHAKLMIVDDRVAIIGSANINDRSMRGTRDSEIGVLLEPEEADLIPSTMGGKPVLVGKFAHSLRTRLWAEYLGAVGDSPEAVKVREQLRDPVVHETYTSVWRAAALSNTRIFTKLFPGLPDTVYTLADLKKAQQLIEASRTAAPSQRLEQWHLKMLDDLQGVRGFLVEFPLLFLKDEQMSPAIWHKEYILPRNVFL</sequence>
<dbReference type="Gene3D" id="3.30.870.10">
    <property type="entry name" value="Endonuclease Chain A"/>
    <property type="match status" value="2"/>
</dbReference>
<accession>L8GXI1</accession>
<keyword evidence="3" id="KW-0677">Repeat</keyword>
<dbReference type="RefSeq" id="XP_004339650.1">
    <property type="nucleotide sequence ID" value="XM_004339602.1"/>
</dbReference>
<dbReference type="STRING" id="1257118.L8GXI1"/>
<dbReference type="SUPFAM" id="SSF56024">
    <property type="entry name" value="Phospholipase D/nuclease"/>
    <property type="match status" value="2"/>
</dbReference>
<dbReference type="GO" id="GO:0004630">
    <property type="term" value="F:phospholipase D activity"/>
    <property type="evidence" value="ECO:0007669"/>
    <property type="project" value="UniProtKB-EC"/>
</dbReference>
<evidence type="ECO:0000256" key="2">
    <source>
        <dbReference type="ARBA" id="ARBA00012027"/>
    </source>
</evidence>
<dbReference type="EC" id="3.1.4.4" evidence="2"/>
<dbReference type="GO" id="GO:0009395">
    <property type="term" value="P:phospholipid catabolic process"/>
    <property type="evidence" value="ECO:0007669"/>
    <property type="project" value="TreeGrafter"/>
</dbReference>
<evidence type="ECO:0000256" key="1">
    <source>
        <dbReference type="ARBA" id="ARBA00000798"/>
    </source>
</evidence>
<evidence type="ECO:0000256" key="6">
    <source>
        <dbReference type="ARBA" id="ARBA00023098"/>
    </source>
</evidence>
<dbReference type="InterPro" id="IPR001736">
    <property type="entry name" value="PLipase_D/transphosphatidylase"/>
</dbReference>
<dbReference type="SMART" id="SM00155">
    <property type="entry name" value="PLDc"/>
    <property type="match status" value="2"/>
</dbReference>
<organism evidence="9 10">
    <name type="scientific">Acanthamoeba castellanii (strain ATCC 30010 / Neff)</name>
    <dbReference type="NCBI Taxonomy" id="1257118"/>
    <lineage>
        <taxon>Eukaryota</taxon>
        <taxon>Amoebozoa</taxon>
        <taxon>Discosea</taxon>
        <taxon>Longamoebia</taxon>
        <taxon>Centramoebida</taxon>
        <taxon>Acanthamoebidae</taxon>
        <taxon>Acanthamoeba</taxon>
    </lineage>
</organism>
<dbReference type="CDD" id="cd09141">
    <property type="entry name" value="PLDc_vPLD1_2_yPLD_like_2"/>
    <property type="match status" value="1"/>
</dbReference>
<dbReference type="OMA" id="CESEYEV"/>
<dbReference type="AlphaFoldDB" id="L8GXI1"/>
<name>L8GXI1_ACACF</name>
<dbReference type="KEGG" id="acan:ACA1_064210"/>
<evidence type="ECO:0000256" key="5">
    <source>
        <dbReference type="ARBA" id="ARBA00022963"/>
    </source>
</evidence>
<dbReference type="Pfam" id="PF13091">
    <property type="entry name" value="PLDc_2"/>
    <property type="match status" value="1"/>
</dbReference>
<evidence type="ECO:0000313" key="10">
    <source>
        <dbReference type="Proteomes" id="UP000011083"/>
    </source>
</evidence>
<dbReference type="InterPro" id="IPR015679">
    <property type="entry name" value="PLipase_D_fam"/>
</dbReference>
<feature type="domain" description="PLD phosphodiesterase" evidence="8">
    <location>
        <begin position="436"/>
        <end position="463"/>
    </location>
</feature>
<dbReference type="PANTHER" id="PTHR18896">
    <property type="entry name" value="PHOSPHOLIPASE D"/>
    <property type="match status" value="1"/>
</dbReference>